<dbReference type="EMBL" id="JAHYBZ010000011">
    <property type="protein sequence ID" value="MBW6401336.1"/>
    <property type="molecule type" value="Genomic_DNA"/>
</dbReference>
<dbReference type="InterPro" id="IPR040919">
    <property type="entry name" value="Asparaginase_C"/>
</dbReference>
<dbReference type="SUPFAM" id="SSF53774">
    <property type="entry name" value="Glutaminase/Asparaginase"/>
    <property type="match status" value="1"/>
</dbReference>
<dbReference type="InterPro" id="IPR036152">
    <property type="entry name" value="Asp/glu_Ase-like_sf"/>
</dbReference>
<evidence type="ECO:0000259" key="4">
    <source>
        <dbReference type="Pfam" id="PF00710"/>
    </source>
</evidence>
<evidence type="ECO:0000256" key="2">
    <source>
        <dbReference type="ARBA" id="ARBA00022801"/>
    </source>
</evidence>
<feature type="region of interest" description="Disordered" evidence="3">
    <location>
        <begin position="1"/>
        <end position="49"/>
    </location>
</feature>
<dbReference type="InterPro" id="IPR004550">
    <property type="entry name" value="AsnASE_II"/>
</dbReference>
<comment type="similarity">
    <text evidence="1">Belongs to the asparaginase 1 family.</text>
</comment>
<dbReference type="CDD" id="cd08964">
    <property type="entry name" value="L-asparaginase_II"/>
    <property type="match status" value="1"/>
</dbReference>
<evidence type="ECO:0000313" key="7">
    <source>
        <dbReference type="Proteomes" id="UP001196565"/>
    </source>
</evidence>
<dbReference type="Gene3D" id="3.40.50.1170">
    <property type="entry name" value="L-asparaginase, N-terminal domain"/>
    <property type="match status" value="1"/>
</dbReference>
<dbReference type="InterPro" id="IPR037152">
    <property type="entry name" value="L-asparaginase_N_sf"/>
</dbReference>
<dbReference type="SMART" id="SM00870">
    <property type="entry name" value="Asparaginase"/>
    <property type="match status" value="1"/>
</dbReference>
<feature type="domain" description="Asparaginase/glutaminase C-terminal" evidence="5">
    <location>
        <begin position="289"/>
        <end position="397"/>
    </location>
</feature>
<comment type="caution">
    <text evidence="6">The sequence shown here is derived from an EMBL/GenBank/DDBJ whole genome shotgun (WGS) entry which is preliminary data.</text>
</comment>
<dbReference type="PRINTS" id="PR00139">
    <property type="entry name" value="ASNGLNASE"/>
</dbReference>
<dbReference type="PANTHER" id="PTHR11707">
    <property type="entry name" value="L-ASPARAGINASE"/>
    <property type="match status" value="1"/>
</dbReference>
<feature type="domain" description="L-asparaginase N-terminal" evidence="4">
    <location>
        <begin position="72"/>
        <end position="269"/>
    </location>
</feature>
<dbReference type="PIRSF" id="PIRSF001220">
    <property type="entry name" value="L-ASNase_gatD"/>
    <property type="match status" value="1"/>
</dbReference>
<evidence type="ECO:0000256" key="1">
    <source>
        <dbReference type="ARBA" id="ARBA00010518"/>
    </source>
</evidence>
<protein>
    <submittedName>
        <fullName evidence="6">Asparaginase</fullName>
    </submittedName>
</protein>
<evidence type="ECO:0000256" key="3">
    <source>
        <dbReference type="SAM" id="MobiDB-lite"/>
    </source>
</evidence>
<keyword evidence="7" id="KW-1185">Reference proteome</keyword>
<proteinExistence type="inferred from homology"/>
<dbReference type="Pfam" id="PF00710">
    <property type="entry name" value="Asparaginase"/>
    <property type="match status" value="1"/>
</dbReference>
<dbReference type="PROSITE" id="PS51732">
    <property type="entry name" value="ASN_GLN_ASE_3"/>
    <property type="match status" value="1"/>
</dbReference>
<reference evidence="6 7" key="1">
    <citation type="submission" date="2021-07" db="EMBL/GenBank/DDBJ databases">
        <authorList>
            <person name="So Y."/>
        </authorList>
    </citation>
    <scope>NUCLEOTIDE SEQUENCE [LARGE SCALE GENOMIC DNA]</scope>
    <source>
        <strain evidence="6 7">HJA6</strain>
    </source>
</reference>
<dbReference type="Pfam" id="PF17763">
    <property type="entry name" value="Asparaginase_C"/>
    <property type="match status" value="1"/>
</dbReference>
<accession>A0ABS7AGE5</accession>
<dbReference type="InterPro" id="IPR006034">
    <property type="entry name" value="Asparaginase/glutaminase-like"/>
</dbReference>
<dbReference type="Gene3D" id="3.40.50.40">
    <property type="match status" value="1"/>
</dbReference>
<sequence length="400" mass="41626">MGRRLPRLGPLWTVHPGPAAARSADGASPRHHGRTRDAAKCRHRSRRPAFRLQHADGCAGPGRAGRPRVTPRVAFIATGGTIASLGHGPLDTFDYASSGKPLLDAAGILDCFPEVRAVADVRPVTFSAVPSTGLHFPTWKALVVLCDQLLADDPGLAGIVIGHGTATLEETAYALHLTLKVAVPVVLVGSQRPASALSTDAGINLVNAARVAVDPASRGLGVLVVLNDEIHAARDVAKTSTSRLQTFRTPDFGALGHADGDAIAYYRRPLRGGAPQTEFDIRSLAALPRVDISYAYAGADGAAVRAFLGAGAEGIVSAGFAPGSCAPGELDLLKQAVAKGVVVVQSSRAGSGRVPRTTKLAQHGFIDADNLTPQKARILLSLALSVTRDPARISTIFATY</sequence>
<dbReference type="Proteomes" id="UP001196565">
    <property type="component" value="Unassembled WGS sequence"/>
</dbReference>
<dbReference type="InterPro" id="IPR027474">
    <property type="entry name" value="L-asparaginase_N"/>
</dbReference>
<name>A0ABS7AGE5_9PROT</name>
<keyword evidence="2" id="KW-0378">Hydrolase</keyword>
<evidence type="ECO:0000259" key="5">
    <source>
        <dbReference type="Pfam" id="PF17763"/>
    </source>
</evidence>
<dbReference type="PANTHER" id="PTHR11707:SF28">
    <property type="entry name" value="60 KDA LYSOPHOSPHOLIPASE"/>
    <property type="match status" value="1"/>
</dbReference>
<evidence type="ECO:0000313" key="6">
    <source>
        <dbReference type="EMBL" id="MBW6401336.1"/>
    </source>
</evidence>
<organism evidence="6 7">
    <name type="scientific">Roseomonas alba</name>
    <dbReference type="NCBI Taxonomy" id="2846776"/>
    <lineage>
        <taxon>Bacteria</taxon>
        <taxon>Pseudomonadati</taxon>
        <taxon>Pseudomonadota</taxon>
        <taxon>Alphaproteobacteria</taxon>
        <taxon>Acetobacterales</taxon>
        <taxon>Roseomonadaceae</taxon>
        <taxon>Roseomonas</taxon>
    </lineage>
</organism>
<dbReference type="InterPro" id="IPR027473">
    <property type="entry name" value="L-asparaginase_C"/>
</dbReference>
<dbReference type="PIRSF" id="PIRSF500176">
    <property type="entry name" value="L_ASNase"/>
    <property type="match status" value="1"/>
</dbReference>
<gene>
    <name evidence="6" type="ORF">KPL78_26000</name>
</gene>